<protein>
    <submittedName>
        <fullName evidence="1">Uncharacterized protein</fullName>
    </submittedName>
</protein>
<proteinExistence type="predicted"/>
<sequence length="176" mass="20376">MPVQVMACVSHLENFQTVKFGDITTTFYEHQEVHNQINQVYFAFSSSHTHQSTFFDRLRRPDTMRLIYYFTIMITIMRNLVCDSKLFGSEPKIDNFHSIGSVRYCGAHTYSVDEIDAAAKKACEWAITKKSCVFKLFCREAGSYYTGNAEHSTSEYKLVKHSTINKYRLTKARCGF</sequence>
<accession>A0A420JBM7</accession>
<organism evidence="1 2">
    <name type="scientific">Golovinomyces cichoracearum</name>
    <dbReference type="NCBI Taxonomy" id="62708"/>
    <lineage>
        <taxon>Eukaryota</taxon>
        <taxon>Fungi</taxon>
        <taxon>Dikarya</taxon>
        <taxon>Ascomycota</taxon>
        <taxon>Pezizomycotina</taxon>
        <taxon>Leotiomycetes</taxon>
        <taxon>Erysiphales</taxon>
        <taxon>Erysiphaceae</taxon>
        <taxon>Golovinomyces</taxon>
    </lineage>
</organism>
<reference evidence="1 2" key="1">
    <citation type="journal article" date="2018" name="BMC Genomics">
        <title>Comparative genome analyses reveal sequence features reflecting distinct modes of host-adaptation between dicot and monocot powdery mildew.</title>
        <authorList>
            <person name="Wu Y."/>
            <person name="Ma X."/>
            <person name="Pan Z."/>
            <person name="Kale S.D."/>
            <person name="Song Y."/>
            <person name="King H."/>
            <person name="Zhang Q."/>
            <person name="Presley C."/>
            <person name="Deng X."/>
            <person name="Wei C.I."/>
            <person name="Xiao S."/>
        </authorList>
    </citation>
    <scope>NUCLEOTIDE SEQUENCE [LARGE SCALE GENOMIC DNA]</scope>
    <source>
        <strain evidence="1">UMSG1</strain>
    </source>
</reference>
<evidence type="ECO:0000313" key="2">
    <source>
        <dbReference type="Proteomes" id="UP000285326"/>
    </source>
</evidence>
<name>A0A420JBM7_9PEZI</name>
<dbReference type="Proteomes" id="UP000285326">
    <property type="component" value="Unassembled WGS sequence"/>
</dbReference>
<dbReference type="EMBL" id="MCBS01014074">
    <property type="protein sequence ID" value="RKF84199.1"/>
    <property type="molecule type" value="Genomic_DNA"/>
</dbReference>
<dbReference type="AlphaFoldDB" id="A0A420JBM7"/>
<gene>
    <name evidence="1" type="ORF">GcM1_140002</name>
</gene>
<comment type="caution">
    <text evidence="1">The sequence shown here is derived from an EMBL/GenBank/DDBJ whole genome shotgun (WGS) entry which is preliminary data.</text>
</comment>
<evidence type="ECO:0000313" key="1">
    <source>
        <dbReference type="EMBL" id="RKF84199.1"/>
    </source>
</evidence>